<dbReference type="Proteomes" id="UP000297527">
    <property type="component" value="Unassembled WGS sequence"/>
</dbReference>
<keyword evidence="3" id="KW-1185">Reference proteome</keyword>
<feature type="compositionally biased region" description="Basic and acidic residues" evidence="1">
    <location>
        <begin position="133"/>
        <end position="169"/>
    </location>
</feature>
<dbReference type="OrthoDB" id="3553390at2759"/>
<proteinExistence type="predicted"/>
<dbReference type="AlphaFoldDB" id="A0A4Z1HIR6"/>
<feature type="compositionally biased region" description="Polar residues" evidence="1">
    <location>
        <begin position="170"/>
        <end position="179"/>
    </location>
</feature>
<evidence type="ECO:0000313" key="3">
    <source>
        <dbReference type="Proteomes" id="UP000297527"/>
    </source>
</evidence>
<protein>
    <submittedName>
        <fullName evidence="2">Uncharacterized protein</fullName>
    </submittedName>
</protein>
<organism evidence="2 3">
    <name type="scientific">Botryotinia convoluta</name>
    <dbReference type="NCBI Taxonomy" id="54673"/>
    <lineage>
        <taxon>Eukaryota</taxon>
        <taxon>Fungi</taxon>
        <taxon>Dikarya</taxon>
        <taxon>Ascomycota</taxon>
        <taxon>Pezizomycotina</taxon>
        <taxon>Leotiomycetes</taxon>
        <taxon>Helotiales</taxon>
        <taxon>Sclerotiniaceae</taxon>
        <taxon>Botryotinia</taxon>
    </lineage>
</organism>
<evidence type="ECO:0000256" key="1">
    <source>
        <dbReference type="SAM" id="MobiDB-lite"/>
    </source>
</evidence>
<feature type="compositionally biased region" description="Pro residues" evidence="1">
    <location>
        <begin position="203"/>
        <end position="217"/>
    </location>
</feature>
<dbReference type="EMBL" id="PQXN01000225">
    <property type="protein sequence ID" value="TGO48906.1"/>
    <property type="molecule type" value="Genomic_DNA"/>
</dbReference>
<name>A0A4Z1HIR6_9HELO</name>
<reference evidence="2 3" key="1">
    <citation type="submission" date="2017-12" db="EMBL/GenBank/DDBJ databases">
        <title>Comparative genomics of Botrytis spp.</title>
        <authorList>
            <person name="Valero-Jimenez C.A."/>
            <person name="Tapia P."/>
            <person name="Veloso J."/>
            <person name="Silva-Moreno E."/>
            <person name="Staats M."/>
            <person name="Valdes J.H."/>
            <person name="Van Kan J.A.L."/>
        </authorList>
    </citation>
    <scope>NUCLEOTIDE SEQUENCE [LARGE SCALE GENOMIC DNA]</scope>
    <source>
        <strain evidence="2 3">MUCL11595</strain>
    </source>
</reference>
<evidence type="ECO:0000313" key="2">
    <source>
        <dbReference type="EMBL" id="TGO48906.1"/>
    </source>
</evidence>
<gene>
    <name evidence="2" type="ORF">BCON_0226g00150</name>
</gene>
<sequence length="217" mass="25407">MPKLCGCYDMSHPTWETDCSTCVQWRPEDLQPEPTSIPRIDAKKIDATCGNEDCNRISKLPYCTSEHGQCTTRTYIYTCGQINIKERFSPKCKLCRPRGHLYPATRPIRRPYVYHHQKLPKIQGVCRDYREHERQREERQDAAELARRTAEYEDRMRHERDQEAARDQQYEQSWQTAHPVSQRDIEAYGFPAPTYSGQQYAPPGWPDPQAPGPSHPR</sequence>
<feature type="region of interest" description="Disordered" evidence="1">
    <location>
        <begin position="133"/>
        <end position="217"/>
    </location>
</feature>
<comment type="caution">
    <text evidence="2">The sequence shown here is derived from an EMBL/GenBank/DDBJ whole genome shotgun (WGS) entry which is preliminary data.</text>
</comment>
<accession>A0A4Z1HIR6</accession>